<evidence type="ECO:0000313" key="2">
    <source>
        <dbReference type="Proteomes" id="UP000255057"/>
    </source>
</evidence>
<reference evidence="1 2" key="1">
    <citation type="submission" date="2018-06" db="EMBL/GenBank/DDBJ databases">
        <authorList>
            <consortium name="Pathogen Informatics"/>
            <person name="Doyle S."/>
        </authorList>
    </citation>
    <scope>NUCLEOTIDE SEQUENCE [LARGE SCALE GENOMIC DNA]</scope>
    <source>
        <strain evidence="1 2">NCTC8960</strain>
    </source>
</reference>
<protein>
    <submittedName>
        <fullName evidence="1">Uncharacterized protein</fullName>
    </submittedName>
</protein>
<gene>
    <name evidence="1" type="ORF">NCTC8960_00845</name>
</gene>
<evidence type="ECO:0000313" key="1">
    <source>
        <dbReference type="EMBL" id="STN06233.1"/>
    </source>
</evidence>
<name>A0A377EDJ1_ECOLX</name>
<proteinExistence type="predicted"/>
<organism evidence="1 2">
    <name type="scientific">Escherichia coli</name>
    <dbReference type="NCBI Taxonomy" id="562"/>
    <lineage>
        <taxon>Bacteria</taxon>
        <taxon>Pseudomonadati</taxon>
        <taxon>Pseudomonadota</taxon>
        <taxon>Gammaproteobacteria</taxon>
        <taxon>Enterobacterales</taxon>
        <taxon>Enterobacteriaceae</taxon>
        <taxon>Escherichia</taxon>
    </lineage>
</organism>
<dbReference type="AlphaFoldDB" id="A0A377EDJ1"/>
<dbReference type="EMBL" id="UGFO01000005">
    <property type="protein sequence ID" value="STN06233.1"/>
    <property type="molecule type" value="Genomic_DNA"/>
</dbReference>
<accession>A0A377EDJ1</accession>
<dbReference type="Proteomes" id="UP000255057">
    <property type="component" value="Unassembled WGS sequence"/>
</dbReference>
<sequence length="43" mass="4962">MRILTAPKWRKNNALTDDDFFCGKVFDGELNFALRLAREMGEA</sequence>